<sequence length="64" mass="7328">MADQRFCLRWNNHQPNLVNVMTGLLNSEMFVDATIAAEGRKIQVHKVVLSACSSYFQVRLKFIS</sequence>
<name>A0A6G0YYC7_APHCR</name>
<reference evidence="4 5" key="1">
    <citation type="submission" date="2019-08" db="EMBL/GenBank/DDBJ databases">
        <title>Whole genome of Aphis craccivora.</title>
        <authorList>
            <person name="Voronova N.V."/>
            <person name="Shulinski R.S."/>
            <person name="Bandarenka Y.V."/>
            <person name="Zhorov D.G."/>
            <person name="Warner D."/>
        </authorList>
    </citation>
    <scope>NUCLEOTIDE SEQUENCE [LARGE SCALE GENOMIC DNA]</scope>
    <source>
        <strain evidence="4">180601</strain>
        <tissue evidence="4">Whole Body</tissue>
    </source>
</reference>
<comment type="caution">
    <text evidence="4">The sequence shown here is derived from an EMBL/GenBank/DDBJ whole genome shotgun (WGS) entry which is preliminary data.</text>
</comment>
<dbReference type="OrthoDB" id="10004641at2759"/>
<evidence type="ECO:0000256" key="2">
    <source>
        <dbReference type="ARBA" id="ARBA00023242"/>
    </source>
</evidence>
<dbReference type="InterPro" id="IPR051095">
    <property type="entry name" value="Dros_DevTransReg"/>
</dbReference>
<accession>A0A6G0YYC7</accession>
<dbReference type="AlphaFoldDB" id="A0A6G0YYC7"/>
<dbReference type="Gene3D" id="3.30.710.10">
    <property type="entry name" value="Potassium Channel Kv1.1, Chain A"/>
    <property type="match status" value="1"/>
</dbReference>
<dbReference type="InterPro" id="IPR011333">
    <property type="entry name" value="SKP1/BTB/POZ_sf"/>
</dbReference>
<evidence type="ECO:0000259" key="3">
    <source>
        <dbReference type="PROSITE" id="PS50097"/>
    </source>
</evidence>
<protein>
    <submittedName>
        <fullName evidence="4">Sex determination protein fruitless-like isoform X2</fullName>
    </submittedName>
</protein>
<dbReference type="GO" id="GO:0005634">
    <property type="term" value="C:nucleus"/>
    <property type="evidence" value="ECO:0007669"/>
    <property type="project" value="UniProtKB-SubCell"/>
</dbReference>
<keyword evidence="5" id="KW-1185">Reference proteome</keyword>
<feature type="domain" description="BTB" evidence="3">
    <location>
        <begin position="31"/>
        <end position="60"/>
    </location>
</feature>
<dbReference type="PANTHER" id="PTHR23110">
    <property type="entry name" value="BTB DOMAIN TRANSCRIPTION FACTOR"/>
    <property type="match status" value="1"/>
</dbReference>
<evidence type="ECO:0000313" key="5">
    <source>
        <dbReference type="Proteomes" id="UP000478052"/>
    </source>
</evidence>
<gene>
    <name evidence="4" type="ORF">FWK35_00003913</name>
</gene>
<evidence type="ECO:0000256" key="1">
    <source>
        <dbReference type="ARBA" id="ARBA00004123"/>
    </source>
</evidence>
<dbReference type="SUPFAM" id="SSF54695">
    <property type="entry name" value="POZ domain"/>
    <property type="match status" value="1"/>
</dbReference>
<dbReference type="GO" id="GO:0006357">
    <property type="term" value="P:regulation of transcription by RNA polymerase II"/>
    <property type="evidence" value="ECO:0007669"/>
    <property type="project" value="TreeGrafter"/>
</dbReference>
<proteinExistence type="predicted"/>
<dbReference type="Pfam" id="PF00651">
    <property type="entry name" value="BTB"/>
    <property type="match status" value="1"/>
</dbReference>
<dbReference type="EMBL" id="VUJU01001996">
    <property type="protein sequence ID" value="KAF0762964.1"/>
    <property type="molecule type" value="Genomic_DNA"/>
</dbReference>
<dbReference type="Proteomes" id="UP000478052">
    <property type="component" value="Unassembled WGS sequence"/>
</dbReference>
<dbReference type="PROSITE" id="PS50097">
    <property type="entry name" value="BTB"/>
    <property type="match status" value="1"/>
</dbReference>
<comment type="subcellular location">
    <subcellularLocation>
        <location evidence="1">Nucleus</location>
    </subcellularLocation>
</comment>
<organism evidence="4 5">
    <name type="scientific">Aphis craccivora</name>
    <name type="common">Cowpea aphid</name>
    <dbReference type="NCBI Taxonomy" id="307492"/>
    <lineage>
        <taxon>Eukaryota</taxon>
        <taxon>Metazoa</taxon>
        <taxon>Ecdysozoa</taxon>
        <taxon>Arthropoda</taxon>
        <taxon>Hexapoda</taxon>
        <taxon>Insecta</taxon>
        <taxon>Pterygota</taxon>
        <taxon>Neoptera</taxon>
        <taxon>Paraneoptera</taxon>
        <taxon>Hemiptera</taxon>
        <taxon>Sternorrhyncha</taxon>
        <taxon>Aphidomorpha</taxon>
        <taxon>Aphidoidea</taxon>
        <taxon>Aphididae</taxon>
        <taxon>Aphidini</taxon>
        <taxon>Aphis</taxon>
        <taxon>Aphis</taxon>
    </lineage>
</organism>
<dbReference type="PANTHER" id="PTHR23110:SF81">
    <property type="entry name" value="BTB-PROTEIN-VII, ISOFORM F-RELATED"/>
    <property type="match status" value="1"/>
</dbReference>
<keyword evidence="2" id="KW-0539">Nucleus</keyword>
<dbReference type="InterPro" id="IPR000210">
    <property type="entry name" value="BTB/POZ_dom"/>
</dbReference>
<evidence type="ECO:0000313" key="4">
    <source>
        <dbReference type="EMBL" id="KAF0762964.1"/>
    </source>
</evidence>